<accession>A0A7C9DZ74</accession>
<reference evidence="1" key="1">
    <citation type="journal article" date="2013" name="J. Plant Res.">
        <title>Effect of fungi and light on seed germination of three Opuntia species from semiarid lands of central Mexico.</title>
        <authorList>
            <person name="Delgado-Sanchez P."/>
            <person name="Jimenez-Bremont J.F."/>
            <person name="Guerrero-Gonzalez Mde L."/>
            <person name="Flores J."/>
        </authorList>
    </citation>
    <scope>NUCLEOTIDE SEQUENCE</scope>
    <source>
        <tissue evidence="1">Cladode</tissue>
    </source>
</reference>
<reference evidence="1" key="2">
    <citation type="submission" date="2020-07" db="EMBL/GenBank/DDBJ databases">
        <authorList>
            <person name="Vera ALvarez R."/>
            <person name="Arias-Moreno D.M."/>
            <person name="Jimenez-Jacinto V."/>
            <person name="Jimenez-Bremont J.F."/>
            <person name="Swaminathan K."/>
            <person name="Moose S.P."/>
            <person name="Guerrero-Gonzalez M.L."/>
            <person name="Marino-Ramirez L."/>
            <person name="Landsman D."/>
            <person name="Rodriguez-Kessler M."/>
            <person name="Delgado-Sanchez P."/>
        </authorList>
    </citation>
    <scope>NUCLEOTIDE SEQUENCE</scope>
    <source>
        <tissue evidence="1">Cladode</tissue>
    </source>
</reference>
<organism evidence="1">
    <name type="scientific">Opuntia streptacantha</name>
    <name type="common">Prickly pear cactus</name>
    <name type="synonym">Opuntia cardona</name>
    <dbReference type="NCBI Taxonomy" id="393608"/>
    <lineage>
        <taxon>Eukaryota</taxon>
        <taxon>Viridiplantae</taxon>
        <taxon>Streptophyta</taxon>
        <taxon>Embryophyta</taxon>
        <taxon>Tracheophyta</taxon>
        <taxon>Spermatophyta</taxon>
        <taxon>Magnoliopsida</taxon>
        <taxon>eudicotyledons</taxon>
        <taxon>Gunneridae</taxon>
        <taxon>Pentapetalae</taxon>
        <taxon>Caryophyllales</taxon>
        <taxon>Cactineae</taxon>
        <taxon>Cactaceae</taxon>
        <taxon>Opuntioideae</taxon>
        <taxon>Opuntia</taxon>
    </lineage>
</organism>
<protein>
    <submittedName>
        <fullName evidence="1">Uncharacterized protein</fullName>
    </submittedName>
</protein>
<proteinExistence type="predicted"/>
<dbReference type="AlphaFoldDB" id="A0A7C9DZ74"/>
<dbReference type="EMBL" id="GISG01173865">
    <property type="protein sequence ID" value="MBA4652263.1"/>
    <property type="molecule type" value="Transcribed_RNA"/>
</dbReference>
<name>A0A7C9DZ74_OPUST</name>
<evidence type="ECO:0000313" key="1">
    <source>
        <dbReference type="EMBL" id="MBA4652263.1"/>
    </source>
</evidence>
<sequence length="151" mass="17704">MDHKSLCVKPLKMHVQKQAQICWKLLLTVRGLPPQLHLLAIKNNPITSHEVLSNYIHILLKIHVARLDHRQTIDTPSIPQRHHNCWLLNNELMSTFHRQINTRNSQVFQASTCKVTIFERNPWILHQSSIIGLRIKQFRKNCVSWVSQEGK</sequence>